<organism evidence="2 3">
    <name type="scientific">Beggiatoa leptomitoformis</name>
    <dbReference type="NCBI Taxonomy" id="288004"/>
    <lineage>
        <taxon>Bacteria</taxon>
        <taxon>Pseudomonadati</taxon>
        <taxon>Pseudomonadota</taxon>
        <taxon>Gammaproteobacteria</taxon>
        <taxon>Thiotrichales</taxon>
        <taxon>Thiotrichaceae</taxon>
        <taxon>Beggiatoa</taxon>
    </lineage>
</organism>
<dbReference type="AlphaFoldDB" id="A0A2N9YEZ8"/>
<sequence>MLSLPLEDKTPPDWQLPQDSIIESIKKPLRLAIYPHYLKMMSPILRQRFAKFDERNLPIDQWFWWPRGFEFELLRYRLNQIFTINSKSVLIAGCGQGRDVTTWLKYKPSQIVGVEYFNYRRSWDLFTEKYAEQVPIQFIQGDLTNLSDIPDNTYDIIASDAVFEHLKDLPAVLKEFYRILKPTGVMYATFGPLWYSWGGDHFSGKDNTGFNHLLLKQEDYLTYINNYERIGVTYIKNFLQENMFSYLKPYEYIDALHNQGFSKRWLGFAISPQAVDFFVTHPTIAGSLTQKASILDLFVCGISVVYQKRP</sequence>
<dbReference type="Gene3D" id="3.40.50.150">
    <property type="entry name" value="Vaccinia Virus protein VP39"/>
    <property type="match status" value="1"/>
</dbReference>
<evidence type="ECO:0000259" key="1">
    <source>
        <dbReference type="Pfam" id="PF08241"/>
    </source>
</evidence>
<dbReference type="Pfam" id="PF08241">
    <property type="entry name" value="Methyltransf_11"/>
    <property type="match status" value="1"/>
</dbReference>
<dbReference type="PANTHER" id="PTHR43861:SF1">
    <property type="entry name" value="TRANS-ACONITATE 2-METHYLTRANSFERASE"/>
    <property type="match status" value="1"/>
</dbReference>
<evidence type="ECO:0000313" key="2">
    <source>
        <dbReference type="EMBL" id="AUI68929.2"/>
    </source>
</evidence>
<dbReference type="InterPro" id="IPR013216">
    <property type="entry name" value="Methyltransf_11"/>
</dbReference>
<dbReference type="EMBL" id="CP018889">
    <property type="protein sequence ID" value="AUI68929.2"/>
    <property type="molecule type" value="Genomic_DNA"/>
</dbReference>
<keyword evidence="3" id="KW-1185">Reference proteome</keyword>
<dbReference type="SUPFAM" id="SSF53335">
    <property type="entry name" value="S-adenosyl-L-methionine-dependent methyltransferases"/>
    <property type="match status" value="1"/>
</dbReference>
<proteinExistence type="predicted"/>
<evidence type="ECO:0000313" key="3">
    <source>
        <dbReference type="Proteomes" id="UP000234271"/>
    </source>
</evidence>
<keyword evidence="2" id="KW-0489">Methyltransferase</keyword>
<dbReference type="OrthoDB" id="5614764at2"/>
<name>A0A2N9YEZ8_9GAMM</name>
<dbReference type="CDD" id="cd02440">
    <property type="entry name" value="AdoMet_MTases"/>
    <property type="match status" value="1"/>
</dbReference>
<dbReference type="PANTHER" id="PTHR43861">
    <property type="entry name" value="TRANS-ACONITATE 2-METHYLTRANSFERASE-RELATED"/>
    <property type="match status" value="1"/>
</dbReference>
<dbReference type="InterPro" id="IPR029063">
    <property type="entry name" value="SAM-dependent_MTases_sf"/>
</dbReference>
<dbReference type="Proteomes" id="UP000234271">
    <property type="component" value="Chromosome"/>
</dbReference>
<accession>A0A2N9YEZ8</accession>
<keyword evidence="2" id="KW-0808">Transferase</keyword>
<dbReference type="GO" id="GO:0008757">
    <property type="term" value="F:S-adenosylmethionine-dependent methyltransferase activity"/>
    <property type="evidence" value="ECO:0007669"/>
    <property type="project" value="InterPro"/>
</dbReference>
<dbReference type="GO" id="GO:0032259">
    <property type="term" value="P:methylation"/>
    <property type="evidence" value="ECO:0007669"/>
    <property type="project" value="UniProtKB-KW"/>
</dbReference>
<dbReference type="RefSeq" id="WP_083991541.1">
    <property type="nucleotide sequence ID" value="NZ_CP012373.2"/>
</dbReference>
<dbReference type="STRING" id="288004.AL038_14645"/>
<reference evidence="3" key="1">
    <citation type="submission" date="2016-12" db="EMBL/GenBank/DDBJ databases">
        <title>Complete Genome Sequence of Beggiatoa leptomitiformis D-401.</title>
        <authorList>
            <person name="Fomenkov A."/>
            <person name="Vincze T."/>
            <person name="Grabovich M."/>
            <person name="Anton B.P."/>
            <person name="Dubinina G."/>
            <person name="Orlova M."/>
            <person name="Belousova E."/>
            <person name="Roberts R.J."/>
        </authorList>
    </citation>
    <scope>NUCLEOTIDE SEQUENCE [LARGE SCALE GENOMIC DNA]</scope>
    <source>
        <strain evidence="3">D-401</strain>
    </source>
</reference>
<feature type="domain" description="Methyltransferase type 11" evidence="1">
    <location>
        <begin position="92"/>
        <end position="187"/>
    </location>
</feature>
<gene>
    <name evidence="2" type="ORF">BLE401_09605</name>
</gene>
<protein>
    <submittedName>
        <fullName evidence="2">Methyltransferase domain-containing protein</fullName>
    </submittedName>
</protein>